<dbReference type="EMBL" id="JAHRIO010081505">
    <property type="protein sequence ID" value="MEQ2185447.1"/>
    <property type="molecule type" value="Genomic_DNA"/>
</dbReference>
<dbReference type="Proteomes" id="UP001476798">
    <property type="component" value="Unassembled WGS sequence"/>
</dbReference>
<accession>A0ABV0PPL8</accession>
<evidence type="ECO:0000313" key="2">
    <source>
        <dbReference type="Proteomes" id="UP001476798"/>
    </source>
</evidence>
<organism evidence="1 2">
    <name type="scientific">Goodea atripinnis</name>
    <dbReference type="NCBI Taxonomy" id="208336"/>
    <lineage>
        <taxon>Eukaryota</taxon>
        <taxon>Metazoa</taxon>
        <taxon>Chordata</taxon>
        <taxon>Craniata</taxon>
        <taxon>Vertebrata</taxon>
        <taxon>Euteleostomi</taxon>
        <taxon>Actinopterygii</taxon>
        <taxon>Neopterygii</taxon>
        <taxon>Teleostei</taxon>
        <taxon>Neoteleostei</taxon>
        <taxon>Acanthomorphata</taxon>
        <taxon>Ovalentaria</taxon>
        <taxon>Atherinomorphae</taxon>
        <taxon>Cyprinodontiformes</taxon>
        <taxon>Goodeidae</taxon>
        <taxon>Goodea</taxon>
    </lineage>
</organism>
<gene>
    <name evidence="1" type="ORF">GOODEAATRI_018256</name>
</gene>
<proteinExistence type="predicted"/>
<protein>
    <submittedName>
        <fullName evidence="1">Uncharacterized protein</fullName>
    </submittedName>
</protein>
<evidence type="ECO:0000313" key="1">
    <source>
        <dbReference type="EMBL" id="MEQ2185447.1"/>
    </source>
</evidence>
<keyword evidence="2" id="KW-1185">Reference proteome</keyword>
<name>A0ABV0PPL8_9TELE</name>
<sequence length="136" mass="15675">MDGLLNPIYHLRNDSSHSFTSSCFPRSSRQHQQPHSFILLPPRHHFILLPIKYNLRGMVIFNSRSPLVIRMFTYAHAPLHAFESSHHSQDYAGSPITLMPMQPILHSHALVGSLIFIHLTILHLRGYFINIPFSPF</sequence>
<reference evidence="1 2" key="1">
    <citation type="submission" date="2021-06" db="EMBL/GenBank/DDBJ databases">
        <authorList>
            <person name="Palmer J.M."/>
        </authorList>
    </citation>
    <scope>NUCLEOTIDE SEQUENCE [LARGE SCALE GENOMIC DNA]</scope>
    <source>
        <strain evidence="1 2">GA_2019</strain>
        <tissue evidence="1">Muscle</tissue>
    </source>
</reference>
<comment type="caution">
    <text evidence="1">The sequence shown here is derived from an EMBL/GenBank/DDBJ whole genome shotgun (WGS) entry which is preliminary data.</text>
</comment>